<dbReference type="AlphaFoldDB" id="A0AAE0Y5H1"/>
<dbReference type="Proteomes" id="UP001283361">
    <property type="component" value="Unassembled WGS sequence"/>
</dbReference>
<reference evidence="2" key="1">
    <citation type="journal article" date="2023" name="G3 (Bethesda)">
        <title>A reference genome for the long-term kleptoplast-retaining sea slug Elysia crispata morphotype clarki.</title>
        <authorList>
            <person name="Eastman K.E."/>
            <person name="Pendleton A.L."/>
            <person name="Shaikh M.A."/>
            <person name="Suttiyut T."/>
            <person name="Ogas R."/>
            <person name="Tomko P."/>
            <person name="Gavelis G."/>
            <person name="Widhalm J.R."/>
            <person name="Wisecaver J.H."/>
        </authorList>
    </citation>
    <scope>NUCLEOTIDE SEQUENCE</scope>
    <source>
        <strain evidence="2">ECLA1</strain>
    </source>
</reference>
<evidence type="ECO:0000256" key="1">
    <source>
        <dbReference type="SAM" id="MobiDB-lite"/>
    </source>
</evidence>
<evidence type="ECO:0000313" key="2">
    <source>
        <dbReference type="EMBL" id="KAK3732736.1"/>
    </source>
</evidence>
<gene>
    <name evidence="2" type="ORF">RRG08_005901</name>
</gene>
<protein>
    <submittedName>
        <fullName evidence="2">Uncharacterized protein</fullName>
    </submittedName>
</protein>
<organism evidence="2 3">
    <name type="scientific">Elysia crispata</name>
    <name type="common">lettuce slug</name>
    <dbReference type="NCBI Taxonomy" id="231223"/>
    <lineage>
        <taxon>Eukaryota</taxon>
        <taxon>Metazoa</taxon>
        <taxon>Spiralia</taxon>
        <taxon>Lophotrochozoa</taxon>
        <taxon>Mollusca</taxon>
        <taxon>Gastropoda</taxon>
        <taxon>Heterobranchia</taxon>
        <taxon>Euthyneura</taxon>
        <taxon>Panpulmonata</taxon>
        <taxon>Sacoglossa</taxon>
        <taxon>Placobranchoidea</taxon>
        <taxon>Plakobranchidae</taxon>
        <taxon>Elysia</taxon>
    </lineage>
</organism>
<proteinExistence type="predicted"/>
<feature type="region of interest" description="Disordered" evidence="1">
    <location>
        <begin position="1"/>
        <end position="34"/>
    </location>
</feature>
<sequence>MSIDQENKSIPAGRATTKSHLQNQLLARDQTSRAKDTICQANKKGLTIGSTYPAILSQLQQITISRPLHTAMW</sequence>
<keyword evidence="3" id="KW-1185">Reference proteome</keyword>
<dbReference type="EMBL" id="JAWDGP010006941">
    <property type="protein sequence ID" value="KAK3732736.1"/>
    <property type="molecule type" value="Genomic_DNA"/>
</dbReference>
<comment type="caution">
    <text evidence="2">The sequence shown here is derived from an EMBL/GenBank/DDBJ whole genome shotgun (WGS) entry which is preliminary data.</text>
</comment>
<name>A0AAE0Y5H1_9GAST</name>
<evidence type="ECO:0000313" key="3">
    <source>
        <dbReference type="Proteomes" id="UP001283361"/>
    </source>
</evidence>
<feature type="compositionally biased region" description="Polar residues" evidence="1">
    <location>
        <begin position="16"/>
        <end position="25"/>
    </location>
</feature>
<accession>A0AAE0Y5H1</accession>